<evidence type="ECO:0000256" key="1">
    <source>
        <dbReference type="ARBA" id="ARBA00006640"/>
    </source>
</evidence>
<dbReference type="Proteomes" id="UP001161017">
    <property type="component" value="Unassembled WGS sequence"/>
</dbReference>
<evidence type="ECO:0000256" key="2">
    <source>
        <dbReference type="ARBA" id="ARBA00022980"/>
    </source>
</evidence>
<protein>
    <recommendedName>
        <fullName evidence="7">Ribosomal protein S21</fullName>
    </recommendedName>
</protein>
<reference evidence="5" key="1">
    <citation type="journal article" date="2023" name="Genome Biol. Evol.">
        <title>First Whole Genome Sequence and Flow Cytometry Genome Size Data for the Lichen-Forming Fungus Ramalina farinacea (Ascomycota).</title>
        <authorList>
            <person name="Llewellyn T."/>
            <person name="Mian S."/>
            <person name="Hill R."/>
            <person name="Leitch I.J."/>
            <person name="Gaya E."/>
        </authorList>
    </citation>
    <scope>NUCLEOTIDE SEQUENCE</scope>
    <source>
        <strain evidence="5">LIQ254RAFAR</strain>
    </source>
</reference>
<accession>A0AA43QNC4</accession>
<evidence type="ECO:0000256" key="4">
    <source>
        <dbReference type="SAM" id="MobiDB-lite"/>
    </source>
</evidence>
<dbReference type="AlphaFoldDB" id="A0AA43QNC4"/>
<dbReference type="InterPro" id="IPR001911">
    <property type="entry name" value="Ribosomal_bS21"/>
</dbReference>
<dbReference type="EMBL" id="JAPUFD010000008">
    <property type="protein sequence ID" value="MDI1488739.1"/>
    <property type="molecule type" value="Genomic_DNA"/>
</dbReference>
<keyword evidence="6" id="KW-1185">Reference proteome</keyword>
<evidence type="ECO:0000313" key="6">
    <source>
        <dbReference type="Proteomes" id="UP001161017"/>
    </source>
</evidence>
<dbReference type="PANTHER" id="PTHR41237">
    <property type="entry name" value="37S RIBOSOMAL PROTEIN MRP21, MITOCHONDRIAL"/>
    <property type="match status" value="1"/>
</dbReference>
<evidence type="ECO:0000256" key="3">
    <source>
        <dbReference type="ARBA" id="ARBA00023274"/>
    </source>
</evidence>
<dbReference type="InterPro" id="IPR052837">
    <property type="entry name" value="Mitoribosomal_bS21"/>
</dbReference>
<gene>
    <name evidence="5" type="ORF">OHK93_008015</name>
</gene>
<dbReference type="Pfam" id="PF01165">
    <property type="entry name" value="Ribosomal_S21"/>
    <property type="match status" value="1"/>
</dbReference>
<organism evidence="5 6">
    <name type="scientific">Ramalina farinacea</name>
    <dbReference type="NCBI Taxonomy" id="258253"/>
    <lineage>
        <taxon>Eukaryota</taxon>
        <taxon>Fungi</taxon>
        <taxon>Dikarya</taxon>
        <taxon>Ascomycota</taxon>
        <taxon>Pezizomycotina</taxon>
        <taxon>Lecanoromycetes</taxon>
        <taxon>OSLEUM clade</taxon>
        <taxon>Lecanoromycetidae</taxon>
        <taxon>Lecanorales</taxon>
        <taxon>Lecanorineae</taxon>
        <taxon>Ramalinaceae</taxon>
        <taxon>Ramalina</taxon>
    </lineage>
</organism>
<feature type="region of interest" description="Disordered" evidence="4">
    <location>
        <begin position="1"/>
        <end position="39"/>
    </location>
</feature>
<sequence>MDSRLIINARAPRGQTKEGKASQSNKLDSLEDLDPRSNVDKILDQDIPKHSSAYSVRETYKIVRNKPGDFASKMRFPGQSNTDPQKASQDMMTELQERRPIAHRARRTVRSRPTVGRTIELNPVNGVDFGVGLRKLGQLVSREKIRSDRYRQMFHERAGMKRKRLKSERWRKLFKEGFRATVARVKEMRRKGW</sequence>
<comment type="similarity">
    <text evidence="1">Belongs to the bacterial ribosomal protein bS21 family.</text>
</comment>
<dbReference type="PANTHER" id="PTHR41237:SF1">
    <property type="entry name" value="SMALL RIBOSOMAL SUBUNIT PROTEIN BS21M"/>
    <property type="match status" value="1"/>
</dbReference>
<evidence type="ECO:0000313" key="5">
    <source>
        <dbReference type="EMBL" id="MDI1488739.1"/>
    </source>
</evidence>
<evidence type="ECO:0008006" key="7">
    <source>
        <dbReference type="Google" id="ProtNLM"/>
    </source>
</evidence>
<keyword evidence="3" id="KW-0687">Ribonucleoprotein</keyword>
<dbReference type="GO" id="GO:0005763">
    <property type="term" value="C:mitochondrial small ribosomal subunit"/>
    <property type="evidence" value="ECO:0007669"/>
    <property type="project" value="TreeGrafter"/>
</dbReference>
<proteinExistence type="inferred from homology"/>
<comment type="caution">
    <text evidence="5">The sequence shown here is derived from an EMBL/GenBank/DDBJ whole genome shotgun (WGS) entry which is preliminary data.</text>
</comment>
<dbReference type="GO" id="GO:0003735">
    <property type="term" value="F:structural constituent of ribosome"/>
    <property type="evidence" value="ECO:0007669"/>
    <property type="project" value="InterPro"/>
</dbReference>
<name>A0AA43QNC4_9LECA</name>
<keyword evidence="2" id="KW-0689">Ribosomal protein</keyword>
<dbReference type="GO" id="GO:0070124">
    <property type="term" value="P:mitochondrial translational initiation"/>
    <property type="evidence" value="ECO:0007669"/>
    <property type="project" value="TreeGrafter"/>
</dbReference>